<dbReference type="Gene3D" id="3.30.70.1120">
    <property type="entry name" value="TT1725-like"/>
    <property type="match status" value="1"/>
</dbReference>
<dbReference type="SUPFAM" id="SSF103007">
    <property type="entry name" value="Hypothetical protein TT1725"/>
    <property type="match status" value="1"/>
</dbReference>
<dbReference type="Pfam" id="PF04456">
    <property type="entry name" value="DUF503"/>
    <property type="match status" value="1"/>
</dbReference>
<accession>A0A381Q2E7</accession>
<proteinExistence type="predicted"/>
<evidence type="ECO:0000313" key="1">
    <source>
        <dbReference type="EMBL" id="SUZ73482.1"/>
    </source>
</evidence>
<sequence length="93" mass="10462">MIVGLLSIELHLAGAHSLKDKRAVLRRLKDRFAKLNVGVAEVDHQDLQQRARIGVVTIGSDRNVAERTLERVVSEIERVEPGVLLRSDVEWLT</sequence>
<dbReference type="InterPro" id="IPR007546">
    <property type="entry name" value="DUF503"/>
</dbReference>
<protein>
    <recommendedName>
        <fullName evidence="2">DUF503 domain-containing protein</fullName>
    </recommendedName>
</protein>
<dbReference type="AlphaFoldDB" id="A0A381Q2E7"/>
<dbReference type="PANTHER" id="PTHR36441:SF1">
    <property type="entry name" value="DUF503 DOMAIN-CONTAINING PROTEIN"/>
    <property type="match status" value="1"/>
</dbReference>
<dbReference type="PANTHER" id="PTHR36441">
    <property type="entry name" value="HYPOTHETICAL CYTOSOLIC PROTEIN"/>
    <property type="match status" value="1"/>
</dbReference>
<gene>
    <name evidence="1" type="ORF">METZ01_LOCUS26336</name>
</gene>
<evidence type="ECO:0008006" key="2">
    <source>
        <dbReference type="Google" id="ProtNLM"/>
    </source>
</evidence>
<name>A0A381Q2E7_9ZZZZ</name>
<dbReference type="EMBL" id="UINC01001181">
    <property type="protein sequence ID" value="SUZ73482.1"/>
    <property type="molecule type" value="Genomic_DNA"/>
</dbReference>
<reference evidence="1" key="1">
    <citation type="submission" date="2018-05" db="EMBL/GenBank/DDBJ databases">
        <authorList>
            <person name="Lanie J.A."/>
            <person name="Ng W.-L."/>
            <person name="Kazmierczak K.M."/>
            <person name="Andrzejewski T.M."/>
            <person name="Davidsen T.M."/>
            <person name="Wayne K.J."/>
            <person name="Tettelin H."/>
            <person name="Glass J.I."/>
            <person name="Rusch D."/>
            <person name="Podicherti R."/>
            <person name="Tsui H.-C.T."/>
            <person name="Winkler M.E."/>
        </authorList>
    </citation>
    <scope>NUCLEOTIDE SEQUENCE</scope>
</reference>
<dbReference type="InterPro" id="IPR036746">
    <property type="entry name" value="TT1725-like_sf"/>
</dbReference>
<organism evidence="1">
    <name type="scientific">marine metagenome</name>
    <dbReference type="NCBI Taxonomy" id="408172"/>
    <lineage>
        <taxon>unclassified sequences</taxon>
        <taxon>metagenomes</taxon>
        <taxon>ecological metagenomes</taxon>
    </lineage>
</organism>